<name>A0AAV1CGY9_OLDCO</name>
<reference evidence="2" key="1">
    <citation type="submission" date="2023-03" db="EMBL/GenBank/DDBJ databases">
        <authorList>
            <person name="Julca I."/>
        </authorList>
    </citation>
    <scope>NUCLEOTIDE SEQUENCE</scope>
</reference>
<dbReference type="EMBL" id="OX459119">
    <property type="protein sequence ID" value="CAI9093898.1"/>
    <property type="molecule type" value="Genomic_DNA"/>
</dbReference>
<proteinExistence type="predicted"/>
<evidence type="ECO:0000313" key="2">
    <source>
        <dbReference type="EMBL" id="CAI9093898.1"/>
    </source>
</evidence>
<dbReference type="PANTHER" id="PTHR46201:SF9">
    <property type="entry name" value="PHD FINGER PROTEIN MALE MEIOCYTE DEATH 1"/>
    <property type="match status" value="1"/>
</dbReference>
<organism evidence="2 3">
    <name type="scientific">Oldenlandia corymbosa var. corymbosa</name>
    <dbReference type="NCBI Taxonomy" id="529605"/>
    <lineage>
        <taxon>Eukaryota</taxon>
        <taxon>Viridiplantae</taxon>
        <taxon>Streptophyta</taxon>
        <taxon>Embryophyta</taxon>
        <taxon>Tracheophyta</taxon>
        <taxon>Spermatophyta</taxon>
        <taxon>Magnoliopsida</taxon>
        <taxon>eudicotyledons</taxon>
        <taxon>Gunneridae</taxon>
        <taxon>Pentapetalae</taxon>
        <taxon>asterids</taxon>
        <taxon>lamiids</taxon>
        <taxon>Gentianales</taxon>
        <taxon>Rubiaceae</taxon>
        <taxon>Rubioideae</taxon>
        <taxon>Spermacoceae</taxon>
        <taxon>Hedyotis-Oldenlandia complex</taxon>
        <taxon>Oldenlandia</taxon>
    </lineage>
</organism>
<keyword evidence="3" id="KW-1185">Reference proteome</keyword>
<feature type="domain" description="PHD finger protein MALE STERILITY 1-like ubiquitin-like" evidence="1">
    <location>
        <begin position="192"/>
        <end position="270"/>
    </location>
</feature>
<gene>
    <name evidence="2" type="ORF">OLC1_LOCUS5207</name>
</gene>
<dbReference type="PANTHER" id="PTHR46201">
    <property type="entry name" value="PHD FINGER PROTEIN MALE MEIOCYTE DEATH 1-RELATED"/>
    <property type="match status" value="1"/>
</dbReference>
<dbReference type="AlphaFoldDB" id="A0AAV1CGY9"/>
<sequence>MELLNFPQELANHRHFLANLASFTSLAASSRNYHQRPVKAWKFQLLLGARNVPFYLIEQPFVPEQENQDNGDPICIHCSHADWGGHFVSTKSYHFILPPEGFWNQKMIKLDRQTYTRNYLLHGVIHSSGYGHIIGVQAGGTLTEGDLREFWVRICNFLHPTLISWEGHANQIIRRPYTPYNGNSEEIWFKLILQSQFADEESPCKPQGIYVQVPVDSNVGQLKKAVQEAIREAYAVCRNFNLSSIEDCVGQVDSTLVSDCLQSGNIVVKGANISPEVRFRYQGGTKRLACTCGARYYNARMRVFLCAQCRKYHHCLCYHESESNPVPKRCLPCNMRHILRRGEDINEPFESELIEHHLLPEDYLKDLSGKLE</sequence>
<evidence type="ECO:0000313" key="3">
    <source>
        <dbReference type="Proteomes" id="UP001161247"/>
    </source>
</evidence>
<protein>
    <submittedName>
        <fullName evidence="2">OLC1v1029495C1</fullName>
    </submittedName>
</protein>
<dbReference type="InterPro" id="IPR057765">
    <property type="entry name" value="MS1-like_ubiquitin"/>
</dbReference>
<evidence type="ECO:0000259" key="1">
    <source>
        <dbReference type="Pfam" id="PF25565"/>
    </source>
</evidence>
<dbReference type="Proteomes" id="UP001161247">
    <property type="component" value="Chromosome 2"/>
</dbReference>
<accession>A0AAV1CGY9</accession>
<dbReference type="Pfam" id="PF25565">
    <property type="entry name" value="Ubiquitin_At1g33420"/>
    <property type="match status" value="1"/>
</dbReference>